<evidence type="ECO:0000313" key="7">
    <source>
        <dbReference type="Proteomes" id="UP000029714"/>
    </source>
</evidence>
<organism evidence="6 7">
    <name type="scientific">Helicobacter saguini</name>
    <dbReference type="NCBI Taxonomy" id="1548018"/>
    <lineage>
        <taxon>Bacteria</taxon>
        <taxon>Pseudomonadati</taxon>
        <taxon>Campylobacterota</taxon>
        <taxon>Epsilonproteobacteria</taxon>
        <taxon>Campylobacterales</taxon>
        <taxon>Helicobacteraceae</taxon>
        <taxon>Helicobacter</taxon>
    </lineage>
</organism>
<name>A0A347VU08_9HELI</name>
<keyword evidence="3 4" id="KW-0472">Membrane</keyword>
<feature type="transmembrane region" description="Helical" evidence="4">
    <location>
        <begin position="62"/>
        <end position="89"/>
    </location>
</feature>
<evidence type="ECO:0000256" key="2">
    <source>
        <dbReference type="ARBA" id="ARBA00022989"/>
    </source>
</evidence>
<evidence type="ECO:0000313" key="6">
    <source>
        <dbReference type="EMBL" id="TLD95361.1"/>
    </source>
</evidence>
<feature type="transmembrane region" description="Helical" evidence="4">
    <location>
        <begin position="222"/>
        <end position="241"/>
    </location>
</feature>
<feature type="transmembrane region" description="Helical" evidence="4">
    <location>
        <begin position="172"/>
        <end position="191"/>
    </location>
</feature>
<dbReference type="Proteomes" id="UP000029714">
    <property type="component" value="Unassembled WGS sequence"/>
</dbReference>
<reference evidence="5 8" key="4">
    <citation type="submission" date="2019-12" db="EMBL/GenBank/DDBJ databases">
        <title>Multi-Generational Helicobacter saguini Isolates.</title>
        <authorList>
            <person name="Mannion A."/>
            <person name="Shen Z."/>
            <person name="Fox J.G."/>
        </authorList>
    </citation>
    <scope>NUCLEOTIDE SEQUENCE [LARGE SCALE GENOMIC DNA]</scope>
    <source>
        <strain evidence="5">16-048</strain>
        <strain evidence="8">16-048 (F4)</strain>
    </source>
</reference>
<protein>
    <submittedName>
        <fullName evidence="6">MFS transporter</fullName>
    </submittedName>
</protein>
<dbReference type="STRING" id="1548018.LS64_14715"/>
<dbReference type="PANTHER" id="PTHR23523">
    <property type="match status" value="1"/>
</dbReference>
<evidence type="ECO:0000256" key="3">
    <source>
        <dbReference type="ARBA" id="ARBA00023136"/>
    </source>
</evidence>
<evidence type="ECO:0000256" key="1">
    <source>
        <dbReference type="ARBA" id="ARBA00022692"/>
    </source>
</evidence>
<dbReference type="PANTHER" id="PTHR23523:SF2">
    <property type="entry name" value="2-NITROIMIDAZOLE TRANSPORTER"/>
    <property type="match status" value="1"/>
</dbReference>
<dbReference type="SUPFAM" id="SSF103473">
    <property type="entry name" value="MFS general substrate transporter"/>
    <property type="match status" value="1"/>
</dbReference>
<feature type="transmembrane region" description="Helical" evidence="4">
    <location>
        <begin position="31"/>
        <end position="50"/>
    </location>
</feature>
<proteinExistence type="predicted"/>
<evidence type="ECO:0000313" key="8">
    <source>
        <dbReference type="Proteomes" id="UP000477070"/>
    </source>
</evidence>
<keyword evidence="1 4" id="KW-0812">Transmembrane</keyword>
<reference evidence="6 7" key="2">
    <citation type="journal article" date="2016" name="Infect. Immun.">
        <title>Helicobacter saguini, a Novel Helicobacter Isolated from Cotton-Top Tamarins with Ulcerative Colitis, Has Proinflammatory Properties and Induces Typhlocolitis and Dysplasia in Gnotobiotic IL-10-/- Mice.</title>
        <authorList>
            <person name="Shen Z."/>
            <person name="Mannion A."/>
            <person name="Whary M.T."/>
            <person name="Muthupalani S."/>
            <person name="Sheh A."/>
            <person name="Feng Y."/>
            <person name="Gong G."/>
            <person name="Vandamme P."/>
            <person name="Holcombe H.R."/>
            <person name="Paster B.J."/>
            <person name="Fox J.G."/>
        </authorList>
    </citation>
    <scope>NUCLEOTIDE SEQUENCE [LARGE SCALE GENOMIC DNA]</scope>
    <source>
        <strain evidence="6 7">MIT 97-6194</strain>
    </source>
</reference>
<dbReference type="GO" id="GO:0022857">
    <property type="term" value="F:transmembrane transporter activity"/>
    <property type="evidence" value="ECO:0007669"/>
    <property type="project" value="InterPro"/>
</dbReference>
<dbReference type="EMBL" id="QBIU01000002">
    <property type="protein sequence ID" value="MWV70361.1"/>
    <property type="molecule type" value="Genomic_DNA"/>
</dbReference>
<feature type="transmembrane region" description="Helical" evidence="4">
    <location>
        <begin position="253"/>
        <end position="273"/>
    </location>
</feature>
<reference evidence="6" key="3">
    <citation type="submission" date="2018-04" db="EMBL/GenBank/DDBJ databases">
        <authorList>
            <person name="Sheh A."/>
            <person name="Shen Z."/>
            <person name="Mannion A.J."/>
            <person name="Fox J.G."/>
        </authorList>
    </citation>
    <scope>NUCLEOTIDE SEQUENCE</scope>
    <source>
        <strain evidence="6">MIT 97-6194</strain>
    </source>
</reference>
<accession>A0A347VU08</accession>
<feature type="transmembrane region" description="Helical" evidence="4">
    <location>
        <begin position="346"/>
        <end position="369"/>
    </location>
</feature>
<dbReference type="Gene3D" id="1.20.1250.20">
    <property type="entry name" value="MFS general substrate transporter like domains"/>
    <property type="match status" value="1"/>
</dbReference>
<dbReference type="OrthoDB" id="5317164at2"/>
<dbReference type="AlphaFoldDB" id="A0A347VU08"/>
<feature type="transmembrane region" description="Helical" evidence="4">
    <location>
        <begin position="310"/>
        <end position="334"/>
    </location>
</feature>
<dbReference type="InterPro" id="IPR052524">
    <property type="entry name" value="MFS_Cyanate_Porter"/>
</dbReference>
<feature type="transmembrane region" description="Helical" evidence="4">
    <location>
        <begin position="109"/>
        <end position="133"/>
    </location>
</feature>
<dbReference type="EMBL" id="JRMP02000003">
    <property type="protein sequence ID" value="TLD95361.1"/>
    <property type="molecule type" value="Genomic_DNA"/>
</dbReference>
<feature type="transmembrane region" description="Helical" evidence="4">
    <location>
        <begin position="375"/>
        <end position="396"/>
    </location>
</feature>
<dbReference type="Pfam" id="PF07690">
    <property type="entry name" value="MFS_1"/>
    <property type="match status" value="1"/>
</dbReference>
<gene>
    <name evidence="5" type="ORF">DCO61_10215</name>
    <name evidence="6" type="ORF">LS64_002865</name>
</gene>
<dbReference type="Proteomes" id="UP000477070">
    <property type="component" value="Unassembled WGS sequence"/>
</dbReference>
<sequence length="402" mass="44568">MIFIALNLRAPITSIAPIVENVRDFFSLSSAQVGFLTSLPLIAFGVFSFFVSKLHHIKAMIFGLLCIVLGEILRSFGGFFSRIFIGIFVDFKGQYAESIPQILSHTATFFLFFGTLIMGVGIAIANVLLPSFIKAKFPRQIPKIMSIYSLTLNTSAILGLLLSLVLMRTFGLLNGMAFWAIFGLLALIFYLPQAKNARFKRVKTTTNAPQISLFKSLKAWKIAIFMGLQSYMFYGIIVWLPKIIESKGYNIDFSTNITLLSQFIALFSSFLIPTMMAKMRNKYKAFSMFFACFMYCVGMVLLLLSHTSVWLCVSAAILGIPMGSVFTIALLFIAQKSSNVSVSIKLSALSQGSGYLIASISPFVVGRFYDIFGDFRAAICVFIGISLTLCLFGFLANKVDRI</sequence>
<keyword evidence="2 4" id="KW-1133">Transmembrane helix</keyword>
<dbReference type="InterPro" id="IPR011701">
    <property type="entry name" value="MFS"/>
</dbReference>
<comment type="caution">
    <text evidence="6">The sequence shown here is derived from an EMBL/GenBank/DDBJ whole genome shotgun (WGS) entry which is preliminary data.</text>
</comment>
<feature type="transmembrane region" description="Helical" evidence="4">
    <location>
        <begin position="145"/>
        <end position="166"/>
    </location>
</feature>
<dbReference type="InterPro" id="IPR036259">
    <property type="entry name" value="MFS_trans_sf"/>
</dbReference>
<evidence type="ECO:0000256" key="4">
    <source>
        <dbReference type="SAM" id="Phobius"/>
    </source>
</evidence>
<evidence type="ECO:0000313" key="5">
    <source>
        <dbReference type="EMBL" id="MWV70361.1"/>
    </source>
</evidence>
<reference evidence="6 7" key="1">
    <citation type="journal article" date="2014" name="Genome Announc.">
        <title>Draft genome sequences of eight enterohepatic helicobacter species isolated from both laboratory and wild rodents.</title>
        <authorList>
            <person name="Sheh A."/>
            <person name="Shen Z."/>
            <person name="Fox J.G."/>
        </authorList>
    </citation>
    <scope>NUCLEOTIDE SEQUENCE [LARGE SCALE GENOMIC DNA]</scope>
    <source>
        <strain evidence="6 7">MIT 97-6194</strain>
    </source>
</reference>
<keyword evidence="7" id="KW-1185">Reference proteome</keyword>
<feature type="transmembrane region" description="Helical" evidence="4">
    <location>
        <begin position="285"/>
        <end position="304"/>
    </location>
</feature>